<reference evidence="3" key="1">
    <citation type="journal article" date="2019" name="Int. J. Syst. Evol. Microbiol.">
        <title>The Global Catalogue of Microorganisms (GCM) 10K type strain sequencing project: providing services to taxonomists for standard genome sequencing and annotation.</title>
        <authorList>
            <consortium name="The Broad Institute Genomics Platform"/>
            <consortium name="The Broad Institute Genome Sequencing Center for Infectious Disease"/>
            <person name="Wu L."/>
            <person name="Ma J."/>
        </authorList>
    </citation>
    <scope>NUCLEOTIDE SEQUENCE [LARGE SCALE GENOMIC DNA]</scope>
    <source>
        <strain evidence="3">JCM 17759</strain>
    </source>
</reference>
<dbReference type="EMBL" id="BAABGA010000022">
    <property type="protein sequence ID" value="GAA4451032.1"/>
    <property type="molecule type" value="Genomic_DNA"/>
</dbReference>
<proteinExistence type="predicted"/>
<gene>
    <name evidence="2" type="ORF">GCM10023156_18060</name>
</gene>
<keyword evidence="3" id="KW-1185">Reference proteome</keyword>
<evidence type="ECO:0000256" key="1">
    <source>
        <dbReference type="SAM" id="SignalP"/>
    </source>
</evidence>
<sequence length="330" mass="37098">MMRPHLTKLLAAALAVTLATNFHSALAQQTAPSYAQDGGRAAQAQVARQQTQANAAAPAQSAQPFAPLNAAQQAQLQQLLLAWQQQSQGTRTLDCKFQRWHYDNLAAPVGRHATRADGVIKYAAPDKGVFRVDSLVFYKGEKEGKPIYEPQAGLFGEHWVCNGKQLIEMDRSQKQCKIQDLPADMQGQQIFNSPLPFVFNLDAAEIQRRYWVRQVAAPNDKIVLIEAWPKRQDDRAQYKMVQIALEKETFLPQALIMYAPNFHAQNAPKWDHYEFVDMKRNGVGNAIANFMDNFIQERPPADWTIFRDTFNPNAEPEAQQAANPNGGQIK</sequence>
<dbReference type="NCBIfam" id="TIGR03009">
    <property type="entry name" value="plancto_dom_2"/>
    <property type="match status" value="1"/>
</dbReference>
<name>A0ABP8MKP8_9BACT</name>
<feature type="chain" id="PRO_5047399817" evidence="1">
    <location>
        <begin position="28"/>
        <end position="330"/>
    </location>
</feature>
<comment type="caution">
    <text evidence="2">The sequence shown here is derived from an EMBL/GenBank/DDBJ whole genome shotgun (WGS) entry which is preliminary data.</text>
</comment>
<feature type="signal peptide" evidence="1">
    <location>
        <begin position="1"/>
        <end position="27"/>
    </location>
</feature>
<keyword evidence="1" id="KW-0732">Signal</keyword>
<dbReference type="Gene3D" id="2.50.20.10">
    <property type="entry name" value="Lipoprotein localisation LolA/LolB/LppX"/>
    <property type="match status" value="1"/>
</dbReference>
<protein>
    <submittedName>
        <fullName evidence="2">Uncharacterized protein</fullName>
    </submittedName>
</protein>
<dbReference type="InterPro" id="IPR017461">
    <property type="entry name" value="CHP03009_planctomycetes"/>
</dbReference>
<evidence type="ECO:0000313" key="2">
    <source>
        <dbReference type="EMBL" id="GAA4451032.1"/>
    </source>
</evidence>
<accession>A0ABP8MKP8</accession>
<dbReference type="RefSeq" id="WP_339941935.1">
    <property type="nucleotide sequence ID" value="NZ_BAABGA010000022.1"/>
</dbReference>
<organism evidence="2 3">
    <name type="scientific">Novipirellula rosea</name>
    <dbReference type="NCBI Taxonomy" id="1031540"/>
    <lineage>
        <taxon>Bacteria</taxon>
        <taxon>Pseudomonadati</taxon>
        <taxon>Planctomycetota</taxon>
        <taxon>Planctomycetia</taxon>
        <taxon>Pirellulales</taxon>
        <taxon>Pirellulaceae</taxon>
        <taxon>Novipirellula</taxon>
    </lineage>
</organism>
<dbReference type="Proteomes" id="UP001500840">
    <property type="component" value="Unassembled WGS sequence"/>
</dbReference>
<evidence type="ECO:0000313" key="3">
    <source>
        <dbReference type="Proteomes" id="UP001500840"/>
    </source>
</evidence>